<reference evidence="2 3" key="1">
    <citation type="submission" date="2022-01" db="EMBL/GenBank/DDBJ databases">
        <title>Draft genome sequence of Sabulilitoribacter multivorans KCTC 32326.</title>
        <authorList>
            <person name="Oh J.-S."/>
        </authorList>
    </citation>
    <scope>NUCLEOTIDE SEQUENCE [LARGE SCALE GENOMIC DNA]</scope>
    <source>
        <strain evidence="2 3">M-M16</strain>
    </source>
</reference>
<keyword evidence="1" id="KW-0812">Transmembrane</keyword>
<feature type="transmembrane region" description="Helical" evidence="1">
    <location>
        <begin position="202"/>
        <end position="221"/>
    </location>
</feature>
<feature type="transmembrane region" description="Helical" evidence="1">
    <location>
        <begin position="134"/>
        <end position="153"/>
    </location>
</feature>
<sequence length="226" mass="26322">MMFKNLKLFFTSLIDSKNYHTLLLILLLSADFIFIAVHCLNIYGVIGRNNLYSIVNENGYSEIFQYLKEFWVFIIMFHLFIKKKSISFLIWSLLFLYVLLDDSLTIHETFGEYLAKYFDLKPRFRLRGEDYGELIVSFTVGGCFIAALILAYLKSKTNIQKISQHLFIFLLVLAFFGIFLDMVHVFYNDSHKLGLLEDGGEMLVMSFIMAYAFNLLNIIVVSKQVS</sequence>
<proteinExistence type="predicted"/>
<gene>
    <name evidence="2" type="ORF">L3X39_05245</name>
</gene>
<comment type="caution">
    <text evidence="2">The sequence shown here is derived from an EMBL/GenBank/DDBJ whole genome shotgun (WGS) entry which is preliminary data.</text>
</comment>
<feature type="transmembrane region" description="Helical" evidence="1">
    <location>
        <begin position="165"/>
        <end position="187"/>
    </location>
</feature>
<keyword evidence="3" id="KW-1185">Reference proteome</keyword>
<dbReference type="RefSeq" id="WP_237230720.1">
    <property type="nucleotide sequence ID" value="NZ_JAKKDV010000002.1"/>
</dbReference>
<accession>A0ABS9IIQ5</accession>
<organism evidence="2 3">
    <name type="scientific">Flaviramulus multivorans</name>
    <dbReference type="NCBI Taxonomy" id="1304750"/>
    <lineage>
        <taxon>Bacteria</taxon>
        <taxon>Pseudomonadati</taxon>
        <taxon>Bacteroidota</taxon>
        <taxon>Flavobacteriia</taxon>
        <taxon>Flavobacteriales</taxon>
        <taxon>Flavobacteriaceae</taxon>
        <taxon>Flaviramulus</taxon>
    </lineage>
</organism>
<protein>
    <submittedName>
        <fullName evidence="2">Uncharacterized protein</fullName>
    </submittedName>
</protein>
<keyword evidence="1" id="KW-1133">Transmembrane helix</keyword>
<evidence type="ECO:0000313" key="2">
    <source>
        <dbReference type="EMBL" id="MCF7560035.1"/>
    </source>
</evidence>
<keyword evidence="1" id="KW-0472">Membrane</keyword>
<feature type="transmembrane region" description="Helical" evidence="1">
    <location>
        <begin position="21"/>
        <end position="43"/>
    </location>
</feature>
<name>A0ABS9IIQ5_9FLAO</name>
<dbReference type="EMBL" id="JAKKDV010000002">
    <property type="protein sequence ID" value="MCF7560035.1"/>
    <property type="molecule type" value="Genomic_DNA"/>
</dbReference>
<evidence type="ECO:0000256" key="1">
    <source>
        <dbReference type="SAM" id="Phobius"/>
    </source>
</evidence>
<feature type="transmembrane region" description="Helical" evidence="1">
    <location>
        <begin position="63"/>
        <end position="81"/>
    </location>
</feature>
<feature type="transmembrane region" description="Helical" evidence="1">
    <location>
        <begin position="88"/>
        <end position="106"/>
    </location>
</feature>
<dbReference type="Proteomes" id="UP001200022">
    <property type="component" value="Unassembled WGS sequence"/>
</dbReference>
<evidence type="ECO:0000313" key="3">
    <source>
        <dbReference type="Proteomes" id="UP001200022"/>
    </source>
</evidence>